<gene>
    <name evidence="1" type="ORF">Mucpa_4633</name>
</gene>
<proteinExistence type="predicted"/>
<organism evidence="1 2">
    <name type="scientific">Mucilaginibacter paludis DSM 18603</name>
    <dbReference type="NCBI Taxonomy" id="714943"/>
    <lineage>
        <taxon>Bacteria</taxon>
        <taxon>Pseudomonadati</taxon>
        <taxon>Bacteroidota</taxon>
        <taxon>Sphingobacteriia</taxon>
        <taxon>Sphingobacteriales</taxon>
        <taxon>Sphingobacteriaceae</taxon>
        <taxon>Mucilaginibacter</taxon>
    </lineage>
</organism>
<dbReference type="Proteomes" id="UP000002774">
    <property type="component" value="Chromosome"/>
</dbReference>
<evidence type="ECO:0000313" key="1">
    <source>
        <dbReference type="EMBL" id="EHQ28721.1"/>
    </source>
</evidence>
<keyword evidence="2" id="KW-1185">Reference proteome</keyword>
<protein>
    <submittedName>
        <fullName evidence="1">Uncharacterized protein</fullName>
    </submittedName>
</protein>
<evidence type="ECO:0000313" key="2">
    <source>
        <dbReference type="Proteomes" id="UP000002774"/>
    </source>
</evidence>
<dbReference type="HOGENOM" id="CLU_2207052_0_0_10"/>
<dbReference type="STRING" id="714943.Mucpa_4633"/>
<dbReference type="EMBL" id="CM001403">
    <property type="protein sequence ID" value="EHQ28721.1"/>
    <property type="molecule type" value="Genomic_DNA"/>
</dbReference>
<reference evidence="1" key="1">
    <citation type="submission" date="2011-09" db="EMBL/GenBank/DDBJ databases">
        <title>The permanent draft genome of Mucilaginibacter paludis DSM 18603.</title>
        <authorList>
            <consortium name="US DOE Joint Genome Institute (JGI-PGF)"/>
            <person name="Lucas S."/>
            <person name="Han J."/>
            <person name="Lapidus A."/>
            <person name="Bruce D."/>
            <person name="Goodwin L."/>
            <person name="Pitluck S."/>
            <person name="Peters L."/>
            <person name="Kyrpides N."/>
            <person name="Mavromatis K."/>
            <person name="Ivanova N."/>
            <person name="Mikhailova N."/>
            <person name="Held B."/>
            <person name="Detter J.C."/>
            <person name="Tapia R."/>
            <person name="Han C."/>
            <person name="Land M."/>
            <person name="Hauser L."/>
            <person name="Markowitz V."/>
            <person name="Cheng J.-F."/>
            <person name="Hugenholtz P."/>
            <person name="Woyke T."/>
            <person name="Wu D."/>
            <person name="Tindall B."/>
            <person name="Brambilla E."/>
            <person name="Klenk H.-P."/>
            <person name="Eisen J.A."/>
        </authorList>
    </citation>
    <scope>NUCLEOTIDE SEQUENCE [LARGE SCALE GENOMIC DNA]</scope>
    <source>
        <strain evidence="1">DSM 18603</strain>
    </source>
</reference>
<dbReference type="OrthoDB" id="799018at2"/>
<dbReference type="RefSeq" id="WP_008509615.1">
    <property type="nucleotide sequence ID" value="NZ_CM001403.1"/>
</dbReference>
<name>H1Y8V5_9SPHI</name>
<accession>H1Y8V5</accession>
<dbReference type="AlphaFoldDB" id="H1Y8V5"/>
<sequence>MTSQSVEFKAMEYVYDLANCAKENGFKTGEQWDVSVASAEEKIAIENKYNPTVSVKVLPAVLSEMFHLVKGKLVMAKTETEVVLDANSIRQNQLQYLVAYNSKRERR</sequence>